<reference evidence="2 3" key="1">
    <citation type="submission" date="2019-04" db="EMBL/GenBank/DDBJ databases">
        <title>Sphingomonas psychrotolerans sp. nov., isolated from soil in the Tianshan Mountains, Xinjiang, China.</title>
        <authorList>
            <person name="Luo Y."/>
            <person name="Sheng H."/>
        </authorList>
    </citation>
    <scope>NUCLEOTIDE SEQUENCE [LARGE SCALE GENOMIC DNA]</scope>
    <source>
        <strain evidence="2 3">KIS18-15</strain>
    </source>
</reference>
<sequence length="214" mass="21450">MKLRIALLPMLLSAVPLSVAAAQDIKAGITSTKTASAVSVSADPALSDGRLVLRVAAQNRTRAPVPFGPASVTIATAAGEAIAIRPLAALVADVEASVGLEPSGSVSGYAENPTLVNNTAGQKDVTGFTGGMNSGVARGSGRRKPKAADVAAANAQIAALKAGILADASIGAGQVAAGQLVSEKIRFRDKRKRGLVVTVTVAGETHSFAFDAPE</sequence>
<dbReference type="OrthoDB" id="7192604at2"/>
<dbReference type="RefSeq" id="WP_135982876.1">
    <property type="nucleotide sequence ID" value="NZ_JAASQM010000001.1"/>
</dbReference>
<organism evidence="2 3">
    <name type="scientific">Sphingomonas naasensis</name>
    <dbReference type="NCBI Taxonomy" id="1344951"/>
    <lineage>
        <taxon>Bacteria</taxon>
        <taxon>Pseudomonadati</taxon>
        <taxon>Pseudomonadota</taxon>
        <taxon>Alphaproteobacteria</taxon>
        <taxon>Sphingomonadales</taxon>
        <taxon>Sphingomonadaceae</taxon>
        <taxon>Sphingomonas</taxon>
    </lineage>
</organism>
<dbReference type="EMBL" id="SRXU01000001">
    <property type="protein sequence ID" value="TGX46263.1"/>
    <property type="molecule type" value="Genomic_DNA"/>
</dbReference>
<proteinExistence type="predicted"/>
<gene>
    <name evidence="2" type="ORF">E5A74_03660</name>
</gene>
<evidence type="ECO:0000256" key="1">
    <source>
        <dbReference type="SAM" id="SignalP"/>
    </source>
</evidence>
<evidence type="ECO:0000313" key="2">
    <source>
        <dbReference type="EMBL" id="TGX46263.1"/>
    </source>
</evidence>
<dbReference type="Proteomes" id="UP000309848">
    <property type="component" value="Unassembled WGS sequence"/>
</dbReference>
<keyword evidence="3" id="KW-1185">Reference proteome</keyword>
<accession>A0A4S1WT57</accession>
<comment type="caution">
    <text evidence="2">The sequence shown here is derived from an EMBL/GenBank/DDBJ whole genome shotgun (WGS) entry which is preliminary data.</text>
</comment>
<feature type="chain" id="PRO_5020615636" evidence="1">
    <location>
        <begin position="22"/>
        <end position="214"/>
    </location>
</feature>
<name>A0A4S1WT57_9SPHN</name>
<keyword evidence="1" id="KW-0732">Signal</keyword>
<feature type="signal peptide" evidence="1">
    <location>
        <begin position="1"/>
        <end position="21"/>
    </location>
</feature>
<evidence type="ECO:0000313" key="3">
    <source>
        <dbReference type="Proteomes" id="UP000309848"/>
    </source>
</evidence>
<protein>
    <submittedName>
        <fullName evidence="2">Uncharacterized protein</fullName>
    </submittedName>
</protein>
<dbReference type="AlphaFoldDB" id="A0A4S1WT57"/>